<feature type="signal peptide" evidence="2">
    <location>
        <begin position="1"/>
        <end position="21"/>
    </location>
</feature>
<evidence type="ECO:0000313" key="5">
    <source>
        <dbReference type="Proteomes" id="UP000327468"/>
    </source>
</evidence>
<dbReference type="EMBL" id="VFJC01000008">
    <property type="protein sequence ID" value="KAB5571475.1"/>
    <property type="molecule type" value="Genomic_DNA"/>
</dbReference>
<evidence type="ECO:0000259" key="3">
    <source>
        <dbReference type="Pfam" id="PF20499"/>
    </source>
</evidence>
<gene>
    <name evidence="4" type="ORF">PHYPO_G00225350</name>
</gene>
<reference evidence="4 5" key="1">
    <citation type="submission" date="2019-06" db="EMBL/GenBank/DDBJ databases">
        <title>A chromosome-scale genome assembly of the striped catfish, Pangasianodon hypophthalmus.</title>
        <authorList>
            <person name="Wen M."/>
            <person name="Zahm M."/>
            <person name="Roques C."/>
            <person name="Cabau C."/>
            <person name="Klopp C."/>
            <person name="Donnadieu C."/>
            <person name="Jouanno E."/>
            <person name="Avarre J.-C."/>
            <person name="Campet M."/>
            <person name="Ha T.T.T."/>
            <person name="Dugue R."/>
            <person name="Lampietro C."/>
            <person name="Louis A."/>
            <person name="Herpin A."/>
            <person name="Echchiki A."/>
            <person name="Berthelot C."/>
            <person name="Parey E."/>
            <person name="Roest-Crollius H."/>
            <person name="Braasch I."/>
            <person name="Postlethwait J."/>
            <person name="Bobe J."/>
            <person name="Montfort J."/>
            <person name="Bouchez O."/>
            <person name="Begum T."/>
            <person name="Schartl M."/>
            <person name="Guiguen Y."/>
        </authorList>
    </citation>
    <scope>NUCLEOTIDE SEQUENCE [LARGE SCALE GENOMIC DNA]</scope>
    <source>
        <strain evidence="4 5">Indonesia</strain>
        <tissue evidence="4">Blood</tissue>
    </source>
</reference>
<feature type="domain" description="DUF6729" evidence="3">
    <location>
        <begin position="5"/>
        <end position="86"/>
    </location>
</feature>
<protein>
    <recommendedName>
        <fullName evidence="3">DUF6729 domain-containing protein</fullName>
    </recommendedName>
</protein>
<comment type="caution">
    <text evidence="4">The sequence shown here is derived from an EMBL/GenBank/DDBJ whole genome shotgun (WGS) entry which is preliminary data.</text>
</comment>
<dbReference type="InterPro" id="IPR046616">
    <property type="entry name" value="DUF6729"/>
</dbReference>
<dbReference type="Pfam" id="PF20499">
    <property type="entry name" value="DUF6729"/>
    <property type="match status" value="1"/>
</dbReference>
<proteinExistence type="predicted"/>
<dbReference type="AlphaFoldDB" id="A0A5N5NVL1"/>
<name>A0A5N5NVL1_PANHP</name>
<keyword evidence="2" id="KW-0732">Signal</keyword>
<dbReference type="Proteomes" id="UP000327468">
    <property type="component" value="Chromosome 7"/>
</dbReference>
<accession>A0A5N5NVL1</accession>
<keyword evidence="5" id="KW-1185">Reference proteome</keyword>
<dbReference type="PANTHER" id="PTHR24401">
    <property type="entry name" value="SI:CH211-243P7.3-RELATED"/>
    <property type="match status" value="1"/>
</dbReference>
<sequence>MYPMWYTMLTAVLCCVPCTKAARSGEGGKMCRWLAWDSAIMCQLGEAHQAMFPAILTDKRGVDKNVVRLLWDRTEHTSDTLLRLHLLRESCFLPVCSVMPSSRQRPTMYGTPVLSNFGTVLKMNSTKKDGPSPEEEVVEPGQPDPDEDDEAYQSDTEATDDVVASVPAHITLPLMRPL</sequence>
<organism evidence="4 5">
    <name type="scientific">Pangasianodon hypophthalmus</name>
    <name type="common">Striped catfish</name>
    <name type="synonym">Helicophagus hypophthalmus</name>
    <dbReference type="NCBI Taxonomy" id="310915"/>
    <lineage>
        <taxon>Eukaryota</taxon>
        <taxon>Metazoa</taxon>
        <taxon>Chordata</taxon>
        <taxon>Craniata</taxon>
        <taxon>Vertebrata</taxon>
        <taxon>Euteleostomi</taxon>
        <taxon>Actinopterygii</taxon>
        <taxon>Neopterygii</taxon>
        <taxon>Teleostei</taxon>
        <taxon>Ostariophysi</taxon>
        <taxon>Siluriformes</taxon>
        <taxon>Pangasiidae</taxon>
        <taxon>Pangasianodon</taxon>
    </lineage>
</organism>
<feature type="region of interest" description="Disordered" evidence="1">
    <location>
        <begin position="123"/>
        <end position="163"/>
    </location>
</feature>
<evidence type="ECO:0000313" key="4">
    <source>
        <dbReference type="EMBL" id="KAB5571475.1"/>
    </source>
</evidence>
<feature type="chain" id="PRO_5024277118" description="DUF6729 domain-containing protein" evidence="2">
    <location>
        <begin position="22"/>
        <end position="178"/>
    </location>
</feature>
<evidence type="ECO:0000256" key="2">
    <source>
        <dbReference type="SAM" id="SignalP"/>
    </source>
</evidence>
<dbReference type="PANTHER" id="PTHR24401:SF29">
    <property type="entry name" value="SI:CH211-243P7.3-RELATED"/>
    <property type="match status" value="1"/>
</dbReference>
<evidence type="ECO:0000256" key="1">
    <source>
        <dbReference type="SAM" id="MobiDB-lite"/>
    </source>
</evidence>
<feature type="compositionally biased region" description="Acidic residues" evidence="1">
    <location>
        <begin position="132"/>
        <end position="160"/>
    </location>
</feature>